<organism evidence="4 5">
    <name type="scientific">Phytohabitans suffuscus</name>
    <dbReference type="NCBI Taxonomy" id="624315"/>
    <lineage>
        <taxon>Bacteria</taxon>
        <taxon>Bacillati</taxon>
        <taxon>Actinomycetota</taxon>
        <taxon>Actinomycetes</taxon>
        <taxon>Micromonosporales</taxon>
        <taxon>Micromonosporaceae</taxon>
    </lineage>
</organism>
<evidence type="ECO:0000313" key="4">
    <source>
        <dbReference type="EMBL" id="BCB90358.1"/>
    </source>
</evidence>
<keyword evidence="1" id="KW-0723">Serine/threonine-protein kinase</keyword>
<keyword evidence="1" id="KW-0808">Transferase</keyword>
<proteinExistence type="predicted"/>
<feature type="region of interest" description="Disordered" evidence="2">
    <location>
        <begin position="1"/>
        <end position="26"/>
    </location>
</feature>
<dbReference type="PANTHER" id="PTHR35526">
    <property type="entry name" value="ANTI-SIGMA-F FACTOR RSBW-RELATED"/>
    <property type="match status" value="1"/>
</dbReference>
<dbReference type="KEGG" id="psuu:Psuf_076710"/>
<reference evidence="4 5" key="1">
    <citation type="submission" date="2020-03" db="EMBL/GenBank/DDBJ databases">
        <title>Whole genome shotgun sequence of Phytohabitans suffuscus NBRC 105367.</title>
        <authorList>
            <person name="Komaki H."/>
            <person name="Tamura T."/>
        </authorList>
    </citation>
    <scope>NUCLEOTIDE SEQUENCE [LARGE SCALE GENOMIC DNA]</scope>
    <source>
        <strain evidence="4 5">NBRC 105367</strain>
    </source>
</reference>
<accession>A0A6F8YWP0</accession>
<dbReference type="InterPro" id="IPR050267">
    <property type="entry name" value="Anti-sigma-factor_SerPK"/>
</dbReference>
<keyword evidence="1" id="KW-0418">Kinase</keyword>
<evidence type="ECO:0000256" key="1">
    <source>
        <dbReference type="ARBA" id="ARBA00022527"/>
    </source>
</evidence>
<dbReference type="CDD" id="cd16936">
    <property type="entry name" value="HATPase_RsbW-like"/>
    <property type="match status" value="1"/>
</dbReference>
<keyword evidence="5" id="KW-1185">Reference proteome</keyword>
<dbReference type="SUPFAM" id="SSF55874">
    <property type="entry name" value="ATPase domain of HSP90 chaperone/DNA topoisomerase II/histidine kinase"/>
    <property type="match status" value="1"/>
</dbReference>
<dbReference type="Pfam" id="PF13581">
    <property type="entry name" value="HATPase_c_2"/>
    <property type="match status" value="1"/>
</dbReference>
<dbReference type="PANTHER" id="PTHR35526:SF3">
    <property type="entry name" value="ANTI-SIGMA-F FACTOR RSBW"/>
    <property type="match status" value="1"/>
</dbReference>
<evidence type="ECO:0000259" key="3">
    <source>
        <dbReference type="Pfam" id="PF13581"/>
    </source>
</evidence>
<dbReference type="Gene3D" id="3.30.565.10">
    <property type="entry name" value="Histidine kinase-like ATPase, C-terminal domain"/>
    <property type="match status" value="1"/>
</dbReference>
<reference evidence="4 5" key="2">
    <citation type="submission" date="2020-03" db="EMBL/GenBank/DDBJ databases">
        <authorList>
            <person name="Ichikawa N."/>
            <person name="Kimura A."/>
            <person name="Kitahashi Y."/>
            <person name="Uohara A."/>
        </authorList>
    </citation>
    <scope>NUCLEOTIDE SEQUENCE [LARGE SCALE GENOMIC DNA]</scope>
    <source>
        <strain evidence="4 5">NBRC 105367</strain>
    </source>
</reference>
<sequence length="149" mass="15501">MVDRDHGPFPSDGAGSTAAPHGEPALDQHFDADGLYSLRAAVAAHATDLGAGEELVEELVVVANELASNAVRHGGGTGRLRLWRAGDLIHCEVSDTGPGLADAEVGLERVPLTAYGGRGLWVVRQMSERVDVRTGPKGATITAAFAVRP</sequence>
<evidence type="ECO:0000313" key="5">
    <source>
        <dbReference type="Proteomes" id="UP000503011"/>
    </source>
</evidence>
<dbReference type="AlphaFoldDB" id="A0A6F8YWP0"/>
<dbReference type="RefSeq" id="WP_173162642.1">
    <property type="nucleotide sequence ID" value="NZ_AP022871.1"/>
</dbReference>
<protein>
    <recommendedName>
        <fullName evidence="3">Histidine kinase/HSP90-like ATPase domain-containing protein</fullName>
    </recommendedName>
</protein>
<dbReference type="EMBL" id="AP022871">
    <property type="protein sequence ID" value="BCB90358.1"/>
    <property type="molecule type" value="Genomic_DNA"/>
</dbReference>
<feature type="domain" description="Histidine kinase/HSP90-like ATPase" evidence="3">
    <location>
        <begin position="34"/>
        <end position="143"/>
    </location>
</feature>
<name>A0A6F8YWP0_9ACTN</name>
<dbReference type="Proteomes" id="UP000503011">
    <property type="component" value="Chromosome"/>
</dbReference>
<dbReference type="InterPro" id="IPR003594">
    <property type="entry name" value="HATPase_dom"/>
</dbReference>
<gene>
    <name evidence="4" type="ORF">Psuf_076710</name>
</gene>
<dbReference type="InterPro" id="IPR036890">
    <property type="entry name" value="HATPase_C_sf"/>
</dbReference>
<dbReference type="GO" id="GO:0004674">
    <property type="term" value="F:protein serine/threonine kinase activity"/>
    <property type="evidence" value="ECO:0007669"/>
    <property type="project" value="UniProtKB-KW"/>
</dbReference>
<evidence type="ECO:0000256" key="2">
    <source>
        <dbReference type="SAM" id="MobiDB-lite"/>
    </source>
</evidence>